<dbReference type="EMBL" id="OY726397">
    <property type="protein sequence ID" value="CAJ1501534.1"/>
    <property type="molecule type" value="Genomic_DNA"/>
</dbReference>
<dbReference type="CDD" id="cd02440">
    <property type="entry name" value="AdoMet_MTases"/>
    <property type="match status" value="1"/>
</dbReference>
<name>A0ABM9LME7_9MYCO</name>
<organism evidence="1 2">
    <name type="scientific">[Mycobacterium] burgundiense</name>
    <dbReference type="NCBI Taxonomy" id="3064286"/>
    <lineage>
        <taxon>Bacteria</taxon>
        <taxon>Bacillati</taxon>
        <taxon>Actinomycetota</taxon>
        <taxon>Actinomycetes</taxon>
        <taxon>Mycobacteriales</taxon>
        <taxon>Mycobacteriaceae</taxon>
        <taxon>Mycolicibacterium</taxon>
    </lineage>
</organism>
<dbReference type="Proteomes" id="UP001190465">
    <property type="component" value="Chromosome"/>
</dbReference>
<accession>A0ABM9LME7</accession>
<dbReference type="GO" id="GO:0008168">
    <property type="term" value="F:methyltransferase activity"/>
    <property type="evidence" value="ECO:0007669"/>
    <property type="project" value="UniProtKB-KW"/>
</dbReference>
<dbReference type="SUPFAM" id="SSF53335">
    <property type="entry name" value="S-adenosyl-L-methionine-dependent methyltransferases"/>
    <property type="match status" value="1"/>
</dbReference>
<protein>
    <submittedName>
        <fullName evidence="1">Class I SAM-dependent methyltransferase</fullName>
        <ecNumber evidence="1">2.1.1.-</ecNumber>
    </submittedName>
</protein>
<reference evidence="1 2" key="1">
    <citation type="submission" date="2023-08" db="EMBL/GenBank/DDBJ databases">
        <authorList>
            <person name="Folkvardsen B D."/>
            <person name="Norman A."/>
        </authorList>
    </citation>
    <scope>NUCLEOTIDE SEQUENCE [LARGE SCALE GENOMIC DNA]</scope>
    <source>
        <strain evidence="1 2">Mu0053</strain>
    </source>
</reference>
<gene>
    <name evidence="1" type="ORF">MU0053_001951</name>
</gene>
<dbReference type="Pfam" id="PF13489">
    <property type="entry name" value="Methyltransf_23"/>
    <property type="match status" value="1"/>
</dbReference>
<dbReference type="PANTHER" id="PTHR43861">
    <property type="entry name" value="TRANS-ACONITATE 2-METHYLTRANSFERASE-RELATED"/>
    <property type="match status" value="1"/>
</dbReference>
<dbReference type="Gene3D" id="3.40.50.150">
    <property type="entry name" value="Vaccinia Virus protein VP39"/>
    <property type="match status" value="1"/>
</dbReference>
<proteinExistence type="predicted"/>
<keyword evidence="1" id="KW-0808">Transferase</keyword>
<keyword evidence="2" id="KW-1185">Reference proteome</keyword>
<dbReference type="InterPro" id="IPR029063">
    <property type="entry name" value="SAM-dependent_MTases_sf"/>
</dbReference>
<dbReference type="GO" id="GO:0032259">
    <property type="term" value="P:methylation"/>
    <property type="evidence" value="ECO:0007669"/>
    <property type="project" value="UniProtKB-KW"/>
</dbReference>
<evidence type="ECO:0000313" key="1">
    <source>
        <dbReference type="EMBL" id="CAJ1501534.1"/>
    </source>
</evidence>
<dbReference type="EC" id="2.1.1.-" evidence="1"/>
<sequence length="326" mass="36058">MRTVGTVCRLCASAGPHRTLNVREMMFGVREHFEYFVCAGCDTLQILDALEGDELLRHYPENYYSYTAADQPRVSRWLVTQHDSFKLRSGGRLFGRLLATPLLDGVVRALLGGDVPAMLARLAIDRDARILDVGCGGGELLDRLRRVGFTQLTGADPYLPADGATPGGTPLLKRELAEVTGEFDVIMFNHSLEHMLDPIAALQLARERLAAGGRCLARVPTTSSEAWEVYGADWVQIDAPRHVFVPSRHGMSVAAEQAGLRVETTLDDSSLGQFLGSEAYRRDVPVTDPKILRLFGPRQLWQWEQRAVDLNRAGRGDQTGFVLRAN</sequence>
<evidence type="ECO:0000313" key="2">
    <source>
        <dbReference type="Proteomes" id="UP001190465"/>
    </source>
</evidence>
<keyword evidence="1" id="KW-0489">Methyltransferase</keyword>